<dbReference type="InParanoid" id="A0A2N3NLQ3"/>
<evidence type="ECO:0000313" key="9">
    <source>
        <dbReference type="EMBL" id="PKS13373.1"/>
    </source>
</evidence>
<dbReference type="STRING" id="41688.A0A2N3NLQ3"/>
<name>A0A2N3NLQ3_9PEZI</name>
<protein>
    <recommendedName>
        <fullName evidence="2">Delta(24)-sterol reductase</fullName>
        <ecNumber evidence="2">1.3.1.72</ecNumber>
    </recommendedName>
</protein>
<feature type="compositionally biased region" description="Gly residues" evidence="7">
    <location>
        <begin position="43"/>
        <end position="61"/>
    </location>
</feature>
<dbReference type="InterPro" id="IPR016166">
    <property type="entry name" value="FAD-bd_PCMH"/>
</dbReference>
<dbReference type="PANTHER" id="PTHR10801:SF0">
    <property type="entry name" value="DELTA(24)-STEROL REDUCTASE"/>
    <property type="match status" value="1"/>
</dbReference>
<dbReference type="GO" id="GO:0008202">
    <property type="term" value="P:steroid metabolic process"/>
    <property type="evidence" value="ECO:0007669"/>
    <property type="project" value="TreeGrafter"/>
</dbReference>
<dbReference type="EC" id="1.3.1.72" evidence="2"/>
<dbReference type="Gene3D" id="3.30.465.10">
    <property type="match status" value="1"/>
</dbReference>
<evidence type="ECO:0000256" key="1">
    <source>
        <dbReference type="ARBA" id="ARBA00004167"/>
    </source>
</evidence>
<evidence type="ECO:0000256" key="2">
    <source>
        <dbReference type="ARBA" id="ARBA00012405"/>
    </source>
</evidence>
<feature type="domain" description="FAD-binding PCMH-type" evidence="8">
    <location>
        <begin position="12"/>
        <end position="189"/>
    </location>
</feature>
<comment type="subcellular location">
    <subcellularLocation>
        <location evidence="1">Membrane</location>
        <topology evidence="1">Single-pass membrane protein</topology>
    </subcellularLocation>
</comment>
<sequence>MMDLLAQHEKAVAAISAAVKALHTRNETFRVVDSASETEVGASHGGGGGGSSGSGSGSGRGKGGTAVIDLSKLTNILSIDAAARMAVVEPNVKMGDLLSATLEHGLRPHVVIEFPETRIGRAFAGSMTESSSFKHGYFGESVSSIEMVLADGRVVNASIFENADLLKGAAGSMNTLGIVTKLEMTLVPAGKFVKATYNSFAAAAEMIDAMRTFMEDSEFEFIDGIIYSETQCVVITGEFVDEVPRSFEPQKFSGSWDPWFYQQVRARIMRSAPGFNPIDYIPITEYLFRYNRGGFWIGNEVFKRLGANPSNRFTRRLLNHFSSSRKGFKEPQEGEPAADVIIQDVSLPFSASADFITTAAKSLDIWPMWVCPVKGPAPPTFHPHSINQSGSSLLMLNIGIWGKPKSPGTKAAQGTKSVVQINRELEKWVADRNGRKTLCSPAYYTKEQFWKLYDNTWYEKLREKYGAVGLPTVYERITAEEVSQKPRAAGSWPSRFTVSKENNFPHAQEAVVAHQSRRI</sequence>
<dbReference type="GO" id="GO:0071949">
    <property type="term" value="F:FAD binding"/>
    <property type="evidence" value="ECO:0007669"/>
    <property type="project" value="InterPro"/>
</dbReference>
<dbReference type="VEuPathDB" id="FungiDB:jhhlp_000144"/>
<gene>
    <name evidence="9" type="ORF">jhhlp_000144</name>
</gene>
<accession>A0A2N3NLQ3</accession>
<dbReference type="PROSITE" id="PS51387">
    <property type="entry name" value="FAD_PCMH"/>
    <property type="match status" value="1"/>
</dbReference>
<evidence type="ECO:0000313" key="10">
    <source>
        <dbReference type="Proteomes" id="UP000233524"/>
    </source>
</evidence>
<dbReference type="GO" id="GO:0016020">
    <property type="term" value="C:membrane"/>
    <property type="evidence" value="ECO:0007669"/>
    <property type="project" value="UniProtKB-SubCell"/>
</dbReference>
<keyword evidence="10" id="KW-1185">Reference proteome</keyword>
<dbReference type="GO" id="GO:0050614">
    <property type="term" value="F:Delta24-sterol reductase activity"/>
    <property type="evidence" value="ECO:0007669"/>
    <property type="project" value="UniProtKB-EC"/>
</dbReference>
<comment type="caution">
    <text evidence="9">The sequence shown here is derived from an EMBL/GenBank/DDBJ whole genome shotgun (WGS) entry which is preliminary data.</text>
</comment>
<organism evidence="9 10">
    <name type="scientific">Lomentospora prolificans</name>
    <dbReference type="NCBI Taxonomy" id="41688"/>
    <lineage>
        <taxon>Eukaryota</taxon>
        <taxon>Fungi</taxon>
        <taxon>Dikarya</taxon>
        <taxon>Ascomycota</taxon>
        <taxon>Pezizomycotina</taxon>
        <taxon>Sordariomycetes</taxon>
        <taxon>Hypocreomycetidae</taxon>
        <taxon>Microascales</taxon>
        <taxon>Microascaceae</taxon>
        <taxon>Lomentospora</taxon>
    </lineage>
</organism>
<evidence type="ECO:0000256" key="7">
    <source>
        <dbReference type="SAM" id="MobiDB-lite"/>
    </source>
</evidence>
<dbReference type="InterPro" id="IPR040165">
    <property type="entry name" value="Diminuto-like"/>
</dbReference>
<dbReference type="GO" id="GO:0005737">
    <property type="term" value="C:cytoplasm"/>
    <property type="evidence" value="ECO:0007669"/>
    <property type="project" value="TreeGrafter"/>
</dbReference>
<reference evidence="9 10" key="1">
    <citation type="journal article" date="2017" name="G3 (Bethesda)">
        <title>First Draft Genome Sequence of the Pathogenic Fungus Lomentospora prolificans (Formerly Scedosporium prolificans).</title>
        <authorList>
            <person name="Luo R."/>
            <person name="Zimin A."/>
            <person name="Workman R."/>
            <person name="Fan Y."/>
            <person name="Pertea G."/>
            <person name="Grossman N."/>
            <person name="Wear M.P."/>
            <person name="Jia B."/>
            <person name="Miller H."/>
            <person name="Casadevall A."/>
            <person name="Timp W."/>
            <person name="Zhang S.X."/>
            <person name="Salzberg S.L."/>
        </authorList>
    </citation>
    <scope>NUCLEOTIDE SEQUENCE [LARGE SCALE GENOMIC DNA]</scope>
    <source>
        <strain evidence="9 10">JHH-5317</strain>
    </source>
</reference>
<evidence type="ECO:0000259" key="8">
    <source>
        <dbReference type="PROSITE" id="PS51387"/>
    </source>
</evidence>
<evidence type="ECO:0000256" key="4">
    <source>
        <dbReference type="ARBA" id="ARBA00022989"/>
    </source>
</evidence>
<dbReference type="InterPro" id="IPR016169">
    <property type="entry name" value="FAD-bd_PCMH_sub2"/>
</dbReference>
<dbReference type="Proteomes" id="UP000233524">
    <property type="component" value="Unassembled WGS sequence"/>
</dbReference>
<proteinExistence type="predicted"/>
<dbReference type="AlphaFoldDB" id="A0A2N3NLQ3"/>
<dbReference type="InterPro" id="IPR036318">
    <property type="entry name" value="FAD-bd_PCMH-like_sf"/>
</dbReference>
<keyword evidence="6" id="KW-0472">Membrane</keyword>
<feature type="region of interest" description="Disordered" evidence="7">
    <location>
        <begin position="33"/>
        <end position="61"/>
    </location>
</feature>
<evidence type="ECO:0000256" key="3">
    <source>
        <dbReference type="ARBA" id="ARBA00022692"/>
    </source>
</evidence>
<keyword evidence="3" id="KW-0812">Transmembrane</keyword>
<keyword evidence="5" id="KW-0560">Oxidoreductase</keyword>
<dbReference type="GO" id="GO:0000246">
    <property type="term" value="F:Delta24(24-1) sterol reductase activity"/>
    <property type="evidence" value="ECO:0007669"/>
    <property type="project" value="TreeGrafter"/>
</dbReference>
<dbReference type="PANTHER" id="PTHR10801">
    <property type="entry name" value="24-DEHYDROCHOLESTEROL REDUCTASE"/>
    <property type="match status" value="1"/>
</dbReference>
<dbReference type="EMBL" id="NLAX01000001">
    <property type="protein sequence ID" value="PKS13373.1"/>
    <property type="molecule type" value="Genomic_DNA"/>
</dbReference>
<keyword evidence="4" id="KW-1133">Transmembrane helix</keyword>
<evidence type="ECO:0000256" key="6">
    <source>
        <dbReference type="ARBA" id="ARBA00023136"/>
    </source>
</evidence>
<dbReference type="OrthoDB" id="415825at2759"/>
<dbReference type="Pfam" id="PF01565">
    <property type="entry name" value="FAD_binding_4"/>
    <property type="match status" value="1"/>
</dbReference>
<dbReference type="SUPFAM" id="SSF56176">
    <property type="entry name" value="FAD-binding/transporter-associated domain-like"/>
    <property type="match status" value="1"/>
</dbReference>
<dbReference type="InterPro" id="IPR006094">
    <property type="entry name" value="Oxid_FAD_bind_N"/>
</dbReference>
<evidence type="ECO:0000256" key="5">
    <source>
        <dbReference type="ARBA" id="ARBA00023002"/>
    </source>
</evidence>